<dbReference type="AlphaFoldDB" id="A0A838XXY4"/>
<gene>
    <name evidence="8" type="ORF">H1W37_08835</name>
</gene>
<reference evidence="8 9" key="2">
    <citation type="submission" date="2020-08" db="EMBL/GenBank/DDBJ databases">
        <title>Stappia taiwanensis sp. nov., isolated from a coastal thermal spring.</title>
        <authorList>
            <person name="Kampfer P."/>
        </authorList>
    </citation>
    <scope>NUCLEOTIDE SEQUENCE [LARGE SCALE GENOMIC DNA]</scope>
    <source>
        <strain evidence="8 9">DSM 23284</strain>
    </source>
</reference>
<keyword evidence="3" id="KW-1003">Cell membrane</keyword>
<keyword evidence="6 7" id="KW-0472">Membrane</keyword>
<evidence type="ECO:0000256" key="2">
    <source>
        <dbReference type="ARBA" id="ARBA00007430"/>
    </source>
</evidence>
<feature type="transmembrane region" description="Helical" evidence="7">
    <location>
        <begin position="127"/>
        <end position="152"/>
    </location>
</feature>
<comment type="similarity">
    <text evidence="2">Belongs to the polysaccharide synthase family.</text>
</comment>
<evidence type="ECO:0000256" key="1">
    <source>
        <dbReference type="ARBA" id="ARBA00004651"/>
    </source>
</evidence>
<dbReference type="PANTHER" id="PTHR30250">
    <property type="entry name" value="PST FAMILY PREDICTED COLANIC ACID TRANSPORTER"/>
    <property type="match status" value="1"/>
</dbReference>
<feature type="transmembrane region" description="Helical" evidence="7">
    <location>
        <begin position="99"/>
        <end position="121"/>
    </location>
</feature>
<accession>A0A838XXY4</accession>
<dbReference type="RefSeq" id="WP_181759944.1">
    <property type="nucleotide sequence ID" value="NZ_BMCR01000005.1"/>
</dbReference>
<keyword evidence="4 7" id="KW-0812">Transmembrane</keyword>
<dbReference type="EMBL" id="JACEON010000006">
    <property type="protein sequence ID" value="MBA4611753.1"/>
    <property type="molecule type" value="Genomic_DNA"/>
</dbReference>
<evidence type="ECO:0000256" key="3">
    <source>
        <dbReference type="ARBA" id="ARBA00022475"/>
    </source>
</evidence>
<feature type="transmembrane region" description="Helical" evidence="7">
    <location>
        <begin position="59"/>
        <end position="78"/>
    </location>
</feature>
<organism evidence="8 9">
    <name type="scientific">Stappia taiwanensis</name>
    <dbReference type="NCBI Taxonomy" id="992267"/>
    <lineage>
        <taxon>Bacteria</taxon>
        <taxon>Pseudomonadati</taxon>
        <taxon>Pseudomonadota</taxon>
        <taxon>Alphaproteobacteria</taxon>
        <taxon>Hyphomicrobiales</taxon>
        <taxon>Stappiaceae</taxon>
        <taxon>Stappia</taxon>
    </lineage>
</organism>
<keyword evidence="5 7" id="KW-1133">Transmembrane helix</keyword>
<evidence type="ECO:0000256" key="4">
    <source>
        <dbReference type="ARBA" id="ARBA00022692"/>
    </source>
</evidence>
<reference evidence="8 9" key="1">
    <citation type="submission" date="2020-07" db="EMBL/GenBank/DDBJ databases">
        <authorList>
            <person name="Li M."/>
        </authorList>
    </citation>
    <scope>NUCLEOTIDE SEQUENCE [LARGE SCALE GENOMIC DNA]</scope>
    <source>
        <strain evidence="8 9">DSM 23284</strain>
    </source>
</reference>
<dbReference type="GO" id="GO:0005886">
    <property type="term" value="C:plasma membrane"/>
    <property type="evidence" value="ECO:0007669"/>
    <property type="project" value="UniProtKB-SubCell"/>
</dbReference>
<feature type="transmembrane region" description="Helical" evidence="7">
    <location>
        <begin position="399"/>
        <end position="420"/>
    </location>
</feature>
<evidence type="ECO:0000256" key="5">
    <source>
        <dbReference type="ARBA" id="ARBA00022989"/>
    </source>
</evidence>
<sequence>MKGADWRKWPVMRALSRIRVSALVGGGAWTLCSKLVSQALQLAMFIVAAHILVPAEFGFYAFASAFAVILVVFSECGWREFLLKSAKCEQRKNEVATMSAVSALLFTLVALVAAWGVAHVLGRVWEAWLIALYSLWIMPAALSGVYEGVLISRGQLRRQAQIRLLAEGCGFLFAIGGLWNGWGAYALVAGRLVMQGVYLLGAAVTVRWWFIPRFDRGFTAELLEYSRHILLLRVMLQMRSYAGTLAIGSFLGLTDAGFYRAAERIVAAVSELIAEPARLLAWTLFRKAGGRSAGEEEPPAALGVMATRFMLILMAVSLPVYFGLALVAERFVPFLLGDKWQPAAVLVVVLSFKQVFLVPSFVTEPLLSIAGTIRKAPGVALFNGCVSIVMIVLCAPFGVLAAALGQIVAALIALGTSMYLQGRYGGLHLRPAIMGCGSIFVACVPMAIGVSVIGYLADGAAMAPVWGLVLQVLGGAVIYPVVLYLLRKTAIEAPLPATVLKDGGVTGAKA</sequence>
<dbReference type="Pfam" id="PF13440">
    <property type="entry name" value="Polysacc_synt_3"/>
    <property type="match status" value="1"/>
</dbReference>
<dbReference type="InterPro" id="IPR050833">
    <property type="entry name" value="Poly_Biosynth_Transport"/>
</dbReference>
<feature type="transmembrane region" description="Helical" evidence="7">
    <location>
        <begin position="463"/>
        <end position="486"/>
    </location>
</feature>
<protein>
    <submittedName>
        <fullName evidence="8">Oligosaccharide flippase family protein</fullName>
    </submittedName>
</protein>
<feature type="transmembrane region" description="Helical" evidence="7">
    <location>
        <begin position="375"/>
        <end position="393"/>
    </location>
</feature>
<dbReference type="PANTHER" id="PTHR30250:SF10">
    <property type="entry name" value="LIPOPOLYSACCHARIDE BIOSYNTHESIS PROTEIN WZXC"/>
    <property type="match status" value="1"/>
</dbReference>
<evidence type="ECO:0000313" key="8">
    <source>
        <dbReference type="EMBL" id="MBA4611753.1"/>
    </source>
</evidence>
<evidence type="ECO:0000256" key="6">
    <source>
        <dbReference type="ARBA" id="ARBA00023136"/>
    </source>
</evidence>
<dbReference type="Proteomes" id="UP000559404">
    <property type="component" value="Unassembled WGS sequence"/>
</dbReference>
<comment type="caution">
    <text evidence="8">The sequence shown here is derived from an EMBL/GenBank/DDBJ whole genome shotgun (WGS) entry which is preliminary data.</text>
</comment>
<feature type="transmembrane region" description="Helical" evidence="7">
    <location>
        <begin position="340"/>
        <end position="363"/>
    </location>
</feature>
<feature type="transmembrane region" description="Helical" evidence="7">
    <location>
        <begin position="164"/>
        <end position="182"/>
    </location>
</feature>
<evidence type="ECO:0000256" key="7">
    <source>
        <dbReference type="SAM" id="Phobius"/>
    </source>
</evidence>
<proteinExistence type="inferred from homology"/>
<keyword evidence="9" id="KW-1185">Reference proteome</keyword>
<feature type="transmembrane region" description="Helical" evidence="7">
    <location>
        <begin position="432"/>
        <end position="457"/>
    </location>
</feature>
<feature type="transmembrane region" description="Helical" evidence="7">
    <location>
        <begin position="306"/>
        <end position="328"/>
    </location>
</feature>
<name>A0A838XXY4_9HYPH</name>
<evidence type="ECO:0000313" key="9">
    <source>
        <dbReference type="Proteomes" id="UP000559404"/>
    </source>
</evidence>
<comment type="subcellular location">
    <subcellularLocation>
        <location evidence="1">Cell membrane</location>
        <topology evidence="1">Multi-pass membrane protein</topology>
    </subcellularLocation>
</comment>
<feature type="transmembrane region" description="Helical" evidence="7">
    <location>
        <begin position="188"/>
        <end position="210"/>
    </location>
</feature>